<name>A0A7J7Y0B8_MYOMY</name>
<dbReference type="PANTHER" id="PTHR16165">
    <property type="entry name" value="NXPE FAMILY MEMBER"/>
    <property type="match status" value="1"/>
</dbReference>
<reference evidence="3 4" key="1">
    <citation type="journal article" date="2020" name="Nature">
        <title>Six reference-quality genomes reveal evolution of bat adaptations.</title>
        <authorList>
            <person name="Jebb D."/>
            <person name="Huang Z."/>
            <person name="Pippel M."/>
            <person name="Hughes G.M."/>
            <person name="Lavrichenko K."/>
            <person name="Devanna P."/>
            <person name="Winkler S."/>
            <person name="Jermiin L.S."/>
            <person name="Skirmuntt E.C."/>
            <person name="Katzourakis A."/>
            <person name="Burkitt-Gray L."/>
            <person name="Ray D.A."/>
            <person name="Sullivan K.A.M."/>
            <person name="Roscito J.G."/>
            <person name="Kirilenko B.M."/>
            <person name="Davalos L.M."/>
            <person name="Corthals A.P."/>
            <person name="Power M.L."/>
            <person name="Jones G."/>
            <person name="Ransome R.D."/>
            <person name="Dechmann D.K.N."/>
            <person name="Locatelli A.G."/>
            <person name="Puechmaille S.J."/>
            <person name="Fedrigo O."/>
            <person name="Jarvis E.D."/>
            <person name="Hiller M."/>
            <person name="Vernes S.C."/>
            <person name="Myers E.W."/>
            <person name="Teeling E.C."/>
        </authorList>
    </citation>
    <scope>NUCLEOTIDE SEQUENCE [LARGE SCALE GENOMIC DNA]</scope>
    <source>
        <strain evidence="3">MMyoMyo1</strain>
        <tissue evidence="3">Flight muscle</tissue>
    </source>
</reference>
<feature type="domain" description="NXPE C-terminal" evidence="2">
    <location>
        <begin position="245"/>
        <end position="465"/>
    </location>
</feature>
<dbReference type="EMBL" id="JABWUV010000005">
    <property type="protein sequence ID" value="KAF6355254.1"/>
    <property type="molecule type" value="Genomic_DNA"/>
</dbReference>
<keyword evidence="1" id="KW-1133">Transmembrane helix</keyword>
<keyword evidence="1" id="KW-0812">Transmembrane</keyword>
<dbReference type="Proteomes" id="UP000527355">
    <property type="component" value="Unassembled WGS sequence"/>
</dbReference>
<proteinExistence type="predicted"/>
<dbReference type="Pfam" id="PF24536">
    <property type="entry name" value="NXPE4_C"/>
    <property type="match status" value="1"/>
</dbReference>
<evidence type="ECO:0000313" key="3">
    <source>
        <dbReference type="EMBL" id="KAF6355254.1"/>
    </source>
</evidence>
<accession>A0A7J7Y0B8</accession>
<feature type="transmembrane region" description="Helical" evidence="1">
    <location>
        <begin position="21"/>
        <end position="40"/>
    </location>
</feature>
<dbReference type="PANTHER" id="PTHR16165:SF23">
    <property type="entry name" value="NEUREXOPHILIN AND PC-ESTERASE DOMAIN FAMILY, MEMBER 5"/>
    <property type="match status" value="1"/>
</dbReference>
<keyword evidence="4" id="KW-1185">Reference proteome</keyword>
<evidence type="ECO:0000256" key="1">
    <source>
        <dbReference type="SAM" id="Phobius"/>
    </source>
</evidence>
<sequence>MSSKQVQASTDLFIKQLKGHKIVVVGSVIAIWILYTRVSWPDSAVPLSPRPRPARKSSGSLPPKLSDLTHLLHWPLTPGDGGDFLTSTSPETSTYHLKGPAQASYALGGYLEAILIARDHRGKPKTHGYEETVTCNINPLLTGEEESACHYRDEDSGELWFCARPPTLPCDSLVGHSSGRYWNVTTPQEEALLLRNVTDKVLPQGISPIWVAKESDRSLVLSPKQLCHPGILGPKPSGFFHRGVWHSLSCSGRSFSTVDSILGCLAGHVVHMMGDSTLRQWWEYLRDTVPSLKPVDLHVTYQTGPLMAVETTRNIVLHWRAHGWPLRSLRTPVASLHSVVQELGGLAGGPHTVVVLGLGAHFTTFPPSVFVQRLAGIRAAVAALLAREPRTLVVIKLANTGYKSVYGSDWFTLQVNRLLRAAFADLRVAFVDAWEMTSSLALPDSIHPVRLIVQNEVDSLLSFICPT</sequence>
<evidence type="ECO:0000313" key="4">
    <source>
        <dbReference type="Proteomes" id="UP000527355"/>
    </source>
</evidence>
<gene>
    <name evidence="3" type="ORF">mMyoMyo1_011437</name>
</gene>
<comment type="caution">
    <text evidence="3">The sequence shown here is derived from an EMBL/GenBank/DDBJ whole genome shotgun (WGS) entry which is preliminary data.</text>
</comment>
<dbReference type="InterPro" id="IPR057106">
    <property type="entry name" value="NXPE4_C"/>
</dbReference>
<protein>
    <recommendedName>
        <fullName evidence="2">NXPE C-terminal domain-containing protein</fullName>
    </recommendedName>
</protein>
<keyword evidence="1" id="KW-0472">Membrane</keyword>
<dbReference type="VEuPathDB" id="HostDB:LOC118656063"/>
<dbReference type="AlphaFoldDB" id="A0A7J7Y0B8"/>
<organism evidence="3 4">
    <name type="scientific">Myotis myotis</name>
    <name type="common">Greater mouse-eared bat</name>
    <name type="synonym">Vespertilio myotis</name>
    <dbReference type="NCBI Taxonomy" id="51298"/>
    <lineage>
        <taxon>Eukaryota</taxon>
        <taxon>Metazoa</taxon>
        <taxon>Chordata</taxon>
        <taxon>Craniata</taxon>
        <taxon>Vertebrata</taxon>
        <taxon>Euteleostomi</taxon>
        <taxon>Mammalia</taxon>
        <taxon>Eutheria</taxon>
        <taxon>Laurasiatheria</taxon>
        <taxon>Chiroptera</taxon>
        <taxon>Yangochiroptera</taxon>
        <taxon>Vespertilionidae</taxon>
        <taxon>Myotis</taxon>
    </lineage>
</organism>
<evidence type="ECO:0000259" key="2">
    <source>
        <dbReference type="Pfam" id="PF24536"/>
    </source>
</evidence>